<name>A0A133ZRW9_9FIRM</name>
<dbReference type="AlphaFoldDB" id="A0A133ZRW9"/>
<protein>
    <submittedName>
        <fullName evidence="1">Uncharacterized protein</fullName>
    </submittedName>
</protein>
<keyword evidence="2" id="KW-1185">Reference proteome</keyword>
<dbReference type="PATRIC" id="fig|467210.3.peg.1210"/>
<evidence type="ECO:0000313" key="1">
    <source>
        <dbReference type="EMBL" id="KXB58181.1"/>
    </source>
</evidence>
<reference evidence="2" key="1">
    <citation type="submission" date="2016-01" db="EMBL/GenBank/DDBJ databases">
        <authorList>
            <person name="Mitreva M."/>
            <person name="Pepin K.H."/>
            <person name="Mihindukulasuriya K.A."/>
            <person name="Fulton R."/>
            <person name="Fronick C."/>
            <person name="O'Laughlin M."/>
            <person name="Miner T."/>
            <person name="Herter B."/>
            <person name="Rosa B.A."/>
            <person name="Cordes M."/>
            <person name="Tomlinson C."/>
            <person name="Wollam A."/>
            <person name="Palsikar V.B."/>
            <person name="Mardis E.R."/>
            <person name="Wilson R.K."/>
        </authorList>
    </citation>
    <scope>NUCLEOTIDE SEQUENCE [LARGE SCALE GENOMIC DNA]</scope>
    <source>
        <strain evidence="2">DNF00896</strain>
    </source>
</reference>
<dbReference type="EMBL" id="LSDA01000063">
    <property type="protein sequence ID" value="KXB58181.1"/>
    <property type="molecule type" value="Genomic_DNA"/>
</dbReference>
<comment type="caution">
    <text evidence="1">The sequence shown here is derived from an EMBL/GenBank/DDBJ whole genome shotgun (WGS) entry which is preliminary data.</text>
</comment>
<dbReference type="Proteomes" id="UP000070394">
    <property type="component" value="Unassembled WGS sequence"/>
</dbReference>
<accession>A0A133ZRW9</accession>
<sequence>MNNFLRTYSIVCGSKGANGFEIGNKVSDNDVLHISFSIEKSNSETPNNGKVQIWNLSPSSLNVLEGKDCILELKAGYGNNRSIILVGSVVSAITTLDNADRMTEIEVVDGKVELSDTFLSISKNGIVNTKDLYQEVADTMGISVIYAEYLQFPNFPNGFSFIGSAKNALHKITTACGHSFTIQNGVLQITIPSKQIQSSAYLLSSESGLLGVPKKITLESGSGDSSDEKKKTGYEIEYLLNGAIGINDIVRIESKALTGDFLVIKVTFDGDNMEGAWKCTAQVIAIQ</sequence>
<dbReference type="RefSeq" id="WP_060931029.1">
    <property type="nucleotide sequence ID" value="NZ_KQ959812.1"/>
</dbReference>
<dbReference type="STRING" id="467210.HMPREF1866_01220"/>
<dbReference type="OrthoDB" id="2087522at2"/>
<organism evidence="1 2">
    <name type="scientific">Lachnoanaerobaculum saburreum</name>
    <dbReference type="NCBI Taxonomy" id="467210"/>
    <lineage>
        <taxon>Bacteria</taxon>
        <taxon>Bacillati</taxon>
        <taxon>Bacillota</taxon>
        <taxon>Clostridia</taxon>
        <taxon>Lachnospirales</taxon>
        <taxon>Lachnospiraceae</taxon>
        <taxon>Lachnoanaerobaculum</taxon>
    </lineage>
</organism>
<gene>
    <name evidence="1" type="ORF">HMPREF1866_01220</name>
</gene>
<proteinExistence type="predicted"/>
<evidence type="ECO:0000313" key="2">
    <source>
        <dbReference type="Proteomes" id="UP000070394"/>
    </source>
</evidence>
<dbReference type="NCBIfam" id="NF047561">
    <property type="entry name" value="orf58_phage_fam"/>
    <property type="match status" value="1"/>
</dbReference>